<dbReference type="AlphaFoldDB" id="A0A2N3PXY2"/>
<accession>A0A2N3PXY2</accession>
<evidence type="ECO:0000256" key="1">
    <source>
        <dbReference type="ARBA" id="ARBA00010688"/>
    </source>
</evidence>
<dbReference type="InterPro" id="IPR050306">
    <property type="entry name" value="PfkB_Carbo_kinase"/>
</dbReference>
<organism evidence="16 17">
    <name type="scientific">Telmatospirillum siberiense</name>
    <dbReference type="NCBI Taxonomy" id="382514"/>
    <lineage>
        <taxon>Bacteria</taxon>
        <taxon>Pseudomonadati</taxon>
        <taxon>Pseudomonadota</taxon>
        <taxon>Alphaproteobacteria</taxon>
        <taxon>Rhodospirillales</taxon>
        <taxon>Rhodospirillaceae</taxon>
        <taxon>Telmatospirillum</taxon>
    </lineage>
</organism>
<dbReference type="CDD" id="cd01166">
    <property type="entry name" value="KdgK"/>
    <property type="match status" value="1"/>
</dbReference>
<evidence type="ECO:0000256" key="13">
    <source>
        <dbReference type="ARBA" id="ARBA00075711"/>
    </source>
</evidence>
<dbReference type="GO" id="GO:0008673">
    <property type="term" value="F:2-dehydro-3-deoxygluconokinase activity"/>
    <property type="evidence" value="ECO:0007669"/>
    <property type="project" value="UniProtKB-EC"/>
</dbReference>
<dbReference type="GO" id="GO:0005829">
    <property type="term" value="C:cytosol"/>
    <property type="evidence" value="ECO:0007669"/>
    <property type="project" value="TreeGrafter"/>
</dbReference>
<keyword evidence="4 16" id="KW-0418">Kinase</keyword>
<evidence type="ECO:0000256" key="12">
    <source>
        <dbReference type="ARBA" id="ARBA00067931"/>
    </source>
</evidence>
<dbReference type="SUPFAM" id="SSF53613">
    <property type="entry name" value="Ribokinase-like"/>
    <property type="match status" value="1"/>
</dbReference>
<proteinExistence type="inferred from homology"/>
<keyword evidence="6" id="KW-0119">Carbohydrate metabolism</keyword>
<evidence type="ECO:0000313" key="17">
    <source>
        <dbReference type="Proteomes" id="UP000233293"/>
    </source>
</evidence>
<dbReference type="PANTHER" id="PTHR43085:SF15">
    <property type="entry name" value="2-DEHYDRO-3-DEOXYGLUCONOKINASE"/>
    <property type="match status" value="1"/>
</dbReference>
<dbReference type="EC" id="2.7.1.45" evidence="11"/>
<evidence type="ECO:0000256" key="14">
    <source>
        <dbReference type="ARBA" id="ARBA00080545"/>
    </source>
</evidence>
<dbReference type="InterPro" id="IPR011611">
    <property type="entry name" value="PfkB_dom"/>
</dbReference>
<evidence type="ECO:0000256" key="5">
    <source>
        <dbReference type="ARBA" id="ARBA00022840"/>
    </source>
</evidence>
<dbReference type="GO" id="GO:0042840">
    <property type="term" value="P:D-glucuronate catabolic process"/>
    <property type="evidence" value="ECO:0007669"/>
    <property type="project" value="TreeGrafter"/>
</dbReference>
<dbReference type="OrthoDB" id="9776822at2"/>
<evidence type="ECO:0000256" key="3">
    <source>
        <dbReference type="ARBA" id="ARBA00022741"/>
    </source>
</evidence>
<comment type="caution">
    <text evidence="16">The sequence shown here is derived from an EMBL/GenBank/DDBJ whole genome shotgun (WGS) entry which is preliminary data.</text>
</comment>
<keyword evidence="5" id="KW-0067">ATP-binding</keyword>
<keyword evidence="2" id="KW-0808">Transferase</keyword>
<dbReference type="Gene3D" id="3.40.1190.20">
    <property type="match status" value="1"/>
</dbReference>
<dbReference type="GO" id="GO:0005524">
    <property type="term" value="F:ATP binding"/>
    <property type="evidence" value="ECO:0007669"/>
    <property type="project" value="UniProtKB-KW"/>
</dbReference>
<evidence type="ECO:0000256" key="11">
    <source>
        <dbReference type="ARBA" id="ARBA00066369"/>
    </source>
</evidence>
<evidence type="ECO:0000256" key="6">
    <source>
        <dbReference type="ARBA" id="ARBA00023277"/>
    </source>
</evidence>
<comment type="catalytic activity">
    <reaction evidence="9">
        <text>2-dehydro-3-deoxy-D-gluconate + ATP = 2-dehydro-3-deoxy-6-phospho-D-gluconate + ADP + H(+)</text>
        <dbReference type="Rhea" id="RHEA:14797"/>
        <dbReference type="ChEBI" id="CHEBI:15378"/>
        <dbReference type="ChEBI" id="CHEBI:30616"/>
        <dbReference type="ChEBI" id="CHEBI:57569"/>
        <dbReference type="ChEBI" id="CHEBI:57990"/>
        <dbReference type="ChEBI" id="CHEBI:456216"/>
        <dbReference type="EC" id="2.7.1.45"/>
    </reaction>
</comment>
<keyword evidence="17" id="KW-1185">Reference proteome</keyword>
<dbReference type="InterPro" id="IPR002173">
    <property type="entry name" value="Carboh/pur_kinase_PfkB_CS"/>
</dbReference>
<evidence type="ECO:0000256" key="4">
    <source>
        <dbReference type="ARBA" id="ARBA00022777"/>
    </source>
</evidence>
<dbReference type="PANTHER" id="PTHR43085">
    <property type="entry name" value="HEXOKINASE FAMILY MEMBER"/>
    <property type="match status" value="1"/>
</dbReference>
<dbReference type="FunFam" id="3.40.1190.20:FF:000011">
    <property type="entry name" value="2-dehydro-3-deoxygluconokinase, putative"/>
    <property type="match status" value="1"/>
</dbReference>
<evidence type="ECO:0000256" key="9">
    <source>
        <dbReference type="ARBA" id="ARBA00050729"/>
    </source>
</evidence>
<dbReference type="GO" id="GO:0006974">
    <property type="term" value="P:DNA damage response"/>
    <property type="evidence" value="ECO:0007669"/>
    <property type="project" value="TreeGrafter"/>
</dbReference>
<evidence type="ECO:0000256" key="10">
    <source>
        <dbReference type="ARBA" id="ARBA00054997"/>
    </source>
</evidence>
<evidence type="ECO:0000259" key="15">
    <source>
        <dbReference type="Pfam" id="PF00294"/>
    </source>
</evidence>
<gene>
    <name evidence="16" type="ORF">CWS72_06575</name>
</gene>
<evidence type="ECO:0000256" key="8">
    <source>
        <dbReference type="ARBA" id="ARBA00044254"/>
    </source>
</evidence>
<dbReference type="InterPro" id="IPR029056">
    <property type="entry name" value="Ribokinase-like"/>
</dbReference>
<dbReference type="Pfam" id="PF00294">
    <property type="entry name" value="PfkB"/>
    <property type="match status" value="1"/>
</dbReference>
<evidence type="ECO:0000313" key="16">
    <source>
        <dbReference type="EMBL" id="PKU25263.1"/>
    </source>
</evidence>
<dbReference type="Proteomes" id="UP000233293">
    <property type="component" value="Unassembled WGS sequence"/>
</dbReference>
<dbReference type="PROSITE" id="PS00584">
    <property type="entry name" value="PFKB_KINASES_2"/>
    <property type="match status" value="1"/>
</dbReference>
<sequence length="332" mass="35832">MTTGIELTPAAPAPVSTAPDRPRRIVSIGECMIEMADRGSGTMTMAYAGDTLNTAVYLARLNGPALAVDYVTALGDDPYSDAMLAFWRQEGIGTDWVARLPGQLPGLYLIRTDERGERSFYYYRSAAPARSLFDLPETVDLLDHLADADMVHFSGITLSILSYPARDRLAEALEKLRRGGTRIVFDGNYRPSLWPSADVARRVVSRFLAFVDLALPSADDEELLFGDKSCEAVANRMHGLGVEEVLVKHGAEGCYISQGDLRVHVPVGEQVTPVDTTGAGDSFNAGYLSGRLAGRTPEEAARIGGRLAATVIRHRGAIIPRDAMGDLMGCLA</sequence>
<evidence type="ECO:0000256" key="7">
    <source>
        <dbReference type="ARBA" id="ARBA00043951"/>
    </source>
</evidence>
<feature type="domain" description="Carbohydrate kinase PfkB" evidence="15">
    <location>
        <begin position="24"/>
        <end position="321"/>
    </location>
</feature>
<dbReference type="EMBL" id="PIUM01000005">
    <property type="protein sequence ID" value="PKU25263.1"/>
    <property type="molecule type" value="Genomic_DNA"/>
</dbReference>
<comment type="similarity">
    <text evidence="1">Belongs to the carbohydrate kinase PfkB family.</text>
</comment>
<comment type="pathway">
    <text evidence="7">Carbohydrate acid metabolism; 2-dehydro-3-deoxy-D-gluconate degradation; D-glyceraldehyde 3-phosphate and pyruvate from 2-dehydro-3-deoxy-D-gluconate: step 1/2.</text>
</comment>
<dbReference type="RefSeq" id="WP_101249787.1">
    <property type="nucleotide sequence ID" value="NZ_PIUM01000005.1"/>
</dbReference>
<reference evidence="17" key="1">
    <citation type="submission" date="2017-12" db="EMBL/GenBank/DDBJ databases">
        <title>Draft genome sequence of Telmatospirillum siberiense 26-4b1T, an acidotolerant peatland alphaproteobacterium potentially involved in sulfur cycling.</title>
        <authorList>
            <person name="Hausmann B."/>
            <person name="Pjevac P."/>
            <person name="Schreck K."/>
            <person name="Herbold C.W."/>
            <person name="Daims H."/>
            <person name="Wagner M."/>
            <person name="Pester M."/>
            <person name="Loy A."/>
        </authorList>
    </citation>
    <scope>NUCLEOTIDE SEQUENCE [LARGE SCALE GENOMIC DNA]</scope>
    <source>
        <strain evidence="17">26-4b1</strain>
    </source>
</reference>
<keyword evidence="3" id="KW-0547">Nucleotide-binding</keyword>
<protein>
    <recommendedName>
        <fullName evidence="12">2-dehydro-3-deoxygluconokinase</fullName>
        <ecNumber evidence="11">2.7.1.45</ecNumber>
    </recommendedName>
    <alternativeName>
        <fullName evidence="13">2-keto-3-deoxygluconokinase</fullName>
    </alternativeName>
    <alternativeName>
        <fullName evidence="14">3-deoxy-2-oxo-D-gluconate kinase</fullName>
    </alternativeName>
    <alternativeName>
        <fullName evidence="8">KDG kinase</fullName>
    </alternativeName>
</protein>
<comment type="function">
    <text evidence="10">Catalyzes the phosphorylation of 2-keto-3-deoxygluconate (KDG) to produce 2-keto-3-deoxy-6-phosphogluconate (KDPG).</text>
</comment>
<evidence type="ECO:0000256" key="2">
    <source>
        <dbReference type="ARBA" id="ARBA00022679"/>
    </source>
</evidence>
<dbReference type="GO" id="GO:0019698">
    <property type="term" value="P:D-galacturonate catabolic process"/>
    <property type="evidence" value="ECO:0007669"/>
    <property type="project" value="TreeGrafter"/>
</dbReference>
<name>A0A2N3PXY2_9PROT</name>